<protein>
    <submittedName>
        <fullName evidence="3">Uncharacterized protein</fullName>
    </submittedName>
</protein>
<gene>
    <name evidence="3" type="ORF">COV01_01575</name>
</gene>
<feature type="transmembrane region" description="Helical" evidence="2">
    <location>
        <begin position="12"/>
        <end position="29"/>
    </location>
</feature>
<evidence type="ECO:0000313" key="4">
    <source>
        <dbReference type="Proteomes" id="UP000228700"/>
    </source>
</evidence>
<dbReference type="Proteomes" id="UP000228700">
    <property type="component" value="Unassembled WGS sequence"/>
</dbReference>
<evidence type="ECO:0000256" key="1">
    <source>
        <dbReference type="SAM" id="MobiDB-lite"/>
    </source>
</evidence>
<evidence type="ECO:0000256" key="2">
    <source>
        <dbReference type="SAM" id="Phobius"/>
    </source>
</evidence>
<proteinExistence type="predicted"/>
<feature type="compositionally biased region" description="Polar residues" evidence="1">
    <location>
        <begin position="82"/>
        <end position="95"/>
    </location>
</feature>
<keyword evidence="2" id="KW-0472">Membrane</keyword>
<dbReference type="EMBL" id="PFEQ01000009">
    <property type="protein sequence ID" value="PJE74171.1"/>
    <property type="molecule type" value="Genomic_DNA"/>
</dbReference>
<dbReference type="AlphaFoldDB" id="A0A2M8LC78"/>
<organism evidence="3 4">
    <name type="scientific">Candidatus Taylorbacteria bacterium CG10_big_fil_rev_8_21_14_0_10_41_48</name>
    <dbReference type="NCBI Taxonomy" id="1975024"/>
    <lineage>
        <taxon>Bacteria</taxon>
        <taxon>Candidatus Tayloriibacteriota</taxon>
    </lineage>
</organism>
<reference evidence="4" key="1">
    <citation type="submission" date="2017-09" db="EMBL/GenBank/DDBJ databases">
        <title>Depth-based differentiation of microbial function through sediment-hosted aquifers and enrichment of novel symbionts in the deep terrestrial subsurface.</title>
        <authorList>
            <person name="Probst A.J."/>
            <person name="Ladd B."/>
            <person name="Jarett J.K."/>
            <person name="Geller-Mcgrath D.E."/>
            <person name="Sieber C.M.K."/>
            <person name="Emerson J.B."/>
            <person name="Anantharaman K."/>
            <person name="Thomas B.C."/>
            <person name="Malmstrom R."/>
            <person name="Stieglmeier M."/>
            <person name="Klingl A."/>
            <person name="Woyke T."/>
            <person name="Ryan C.M."/>
            <person name="Banfield J.F."/>
        </authorList>
    </citation>
    <scope>NUCLEOTIDE SEQUENCE [LARGE SCALE GENOMIC DNA]</scope>
</reference>
<name>A0A2M8LC78_9BACT</name>
<comment type="caution">
    <text evidence="3">The sequence shown here is derived from an EMBL/GenBank/DDBJ whole genome shotgun (WGS) entry which is preliminary data.</text>
</comment>
<accession>A0A2M8LC78</accession>
<feature type="region of interest" description="Disordered" evidence="1">
    <location>
        <begin position="82"/>
        <end position="118"/>
    </location>
</feature>
<keyword evidence="2" id="KW-1133">Transmembrane helix</keyword>
<evidence type="ECO:0000313" key="3">
    <source>
        <dbReference type="EMBL" id="PJE74171.1"/>
    </source>
</evidence>
<feature type="compositionally biased region" description="Polar residues" evidence="1">
    <location>
        <begin position="102"/>
        <end position="118"/>
    </location>
</feature>
<sequence length="118" mass="12833">METGSSNTKNLVIAGVILAVLIFAGYYYTTRDRSSNVDLLVNIPVEGNQVIDGDLLSTLGQLKRLRLDETIFSNQTFISLTDHSRPLSPQTSGRTNPFAPIDSSSVFLSPNPTSTSTR</sequence>
<keyword evidence="2" id="KW-0812">Transmembrane</keyword>